<evidence type="ECO:0000256" key="3">
    <source>
        <dbReference type="ARBA" id="ARBA00022729"/>
    </source>
</evidence>
<evidence type="ECO:0000256" key="1">
    <source>
        <dbReference type="ARBA" id="ARBA00004561"/>
    </source>
</evidence>
<evidence type="ECO:0000313" key="8">
    <source>
        <dbReference type="Proteomes" id="UP000195975"/>
    </source>
</evidence>
<dbReference type="AlphaFoldDB" id="A0A9Q5SQ48"/>
<evidence type="ECO:0000256" key="4">
    <source>
        <dbReference type="ARBA" id="ARBA00023263"/>
    </source>
</evidence>
<proteinExistence type="inferred from homology"/>
<keyword evidence="4" id="KW-0281">Fimbrium</keyword>
<dbReference type="InterPro" id="IPR018247">
    <property type="entry name" value="EF_Hand_1_Ca_BS"/>
</dbReference>
<dbReference type="RefSeq" id="WP_021861731.1">
    <property type="nucleotide sequence ID" value="NZ_CAJLBM010000038.1"/>
</dbReference>
<accession>A0A9Q5SQ48</accession>
<reference evidence="8" key="1">
    <citation type="submission" date="2017-04" db="EMBL/GenBank/DDBJ databases">
        <title>Function of individual gut microbiota members based on whole genome sequencing of pure cultures obtained from chicken caecum.</title>
        <authorList>
            <person name="Medvecky M."/>
            <person name="Cejkova D."/>
            <person name="Polansky O."/>
            <person name="Karasova D."/>
            <person name="Kubasova T."/>
            <person name="Cizek A."/>
            <person name="Rychlik I."/>
        </authorList>
    </citation>
    <scope>NUCLEOTIDE SEQUENCE [LARGE SCALE GENOMIC DNA]</scope>
    <source>
        <strain evidence="8">An42</strain>
    </source>
</reference>
<dbReference type="PROSITE" id="PS00018">
    <property type="entry name" value="EF_HAND_1"/>
    <property type="match status" value="1"/>
</dbReference>
<feature type="domain" description="Major fimbrial subunit protein N-terminal" evidence="6">
    <location>
        <begin position="48"/>
        <end position="179"/>
    </location>
</feature>
<comment type="caution">
    <text evidence="7">The sequence shown here is derived from an EMBL/GenBank/DDBJ whole genome shotgun (WGS) entry which is preliminary data.</text>
</comment>
<comment type="similarity">
    <text evidence="2">Belongs to the bacteroidetes fimbrillin superfamily. FimA/Mfa1 family.</text>
</comment>
<dbReference type="InterPro" id="IPR029141">
    <property type="entry name" value="FimA_N"/>
</dbReference>
<dbReference type="EMBL" id="NFIJ01000019">
    <property type="protein sequence ID" value="OUO03737.1"/>
    <property type="molecule type" value="Genomic_DNA"/>
</dbReference>
<protein>
    <submittedName>
        <fullName evidence="7">DUF4906 domain-containing protein</fullName>
    </submittedName>
</protein>
<keyword evidence="3 5" id="KW-0732">Signal</keyword>
<dbReference type="GO" id="GO:0009289">
    <property type="term" value="C:pilus"/>
    <property type="evidence" value="ECO:0007669"/>
    <property type="project" value="UniProtKB-SubCell"/>
</dbReference>
<dbReference type="Pfam" id="PF06321">
    <property type="entry name" value="P_gingi_FimA"/>
    <property type="match status" value="1"/>
</dbReference>
<dbReference type="Gene3D" id="2.60.40.2580">
    <property type="match status" value="1"/>
</dbReference>
<evidence type="ECO:0000256" key="5">
    <source>
        <dbReference type="SAM" id="SignalP"/>
    </source>
</evidence>
<feature type="chain" id="PRO_5040437288" evidence="5">
    <location>
        <begin position="21"/>
        <end position="937"/>
    </location>
</feature>
<name>A0A9Q5SQ48_9BACT</name>
<evidence type="ECO:0000313" key="7">
    <source>
        <dbReference type="EMBL" id="OUO03737.1"/>
    </source>
</evidence>
<dbReference type="Proteomes" id="UP000195975">
    <property type="component" value="Unassembled WGS sequence"/>
</dbReference>
<organism evidence="7 8">
    <name type="scientific">Parabacteroides johnsonii</name>
    <dbReference type="NCBI Taxonomy" id="387661"/>
    <lineage>
        <taxon>Bacteria</taxon>
        <taxon>Pseudomonadati</taxon>
        <taxon>Bacteroidota</taxon>
        <taxon>Bacteroidia</taxon>
        <taxon>Bacteroidales</taxon>
        <taxon>Tannerellaceae</taxon>
        <taxon>Parabacteroides</taxon>
    </lineage>
</organism>
<feature type="signal peptide" evidence="5">
    <location>
        <begin position="1"/>
        <end position="20"/>
    </location>
</feature>
<comment type="subcellular location">
    <subcellularLocation>
        <location evidence="1">Fimbrium</location>
    </subcellularLocation>
</comment>
<evidence type="ECO:0000256" key="2">
    <source>
        <dbReference type="ARBA" id="ARBA00006011"/>
    </source>
</evidence>
<sequence>MKQYILSAICAICAICVLFACTDDDLVKKGNKVVEGIPTEVKLSFTATTPVHLETKSALPTDEEFRVTNLYLFVFNAETGEKEFGRLFKGEDLGIISQKQADGSGETKGEITVELLSGTKRIYAIANVPNESSISSLKTSLNEISNVDGLLENEVNLIQETYLRSSGHLLMTGVYGGASTNGVCTIDPAGTRLEPISLKRVDARVTFNIGIEKGGTEKKFTPKKWQVFNLPKHISLVSKESDIASSQDDYFDMTEPVSFETTTTSGQSSFTFYMWENRKSAQGLTVYQEREMQDKTTPNPSHLGYVVNGAFLYAPANSTYVVLTGDYYEKYTEDGVTKERTADVTYTVHLGYAKLVNGTLANDFNTERNTTYIYNVNIKNVNDIRLEVTSFEDGESKEPSPGAEGNIVETDKFYPLDAHFEHDIIVFNKKALEGRAGFKLKTPFQEGYFSIDEAAGSQPISDAKDYEWVHFRRHEKNKNVYSRSNYQMYDPDKVINIEQLLQELKTDAIYDSKGDVVYTMFVDEFYYDRNPMTGNTDNLLWKKFVNQPNREMHILCNTEYSQDRESSLTTSSIMISQRSIKTFYNENASGLKTAWGIETINETGKLTPPDDNPWNKGDLDKSNGRWNFFSQADIRNQIWNEYVSTDVVFNGNHLNSDLDAGKKLVWACLQRNRDENGNGEIDATEIKWYPASINQYTDIWIGKDALPVEAHLYPNGSSEYWRYLSSNGKEFYAEEGAAINNYKFLYANSIPGAKKPTQYDYRCVRNLGMSDSRPTNAAKDVPQDYVSSYGNGRFYYPYINENALRGEQDVQKGEFAVHTELDPANRPYVRGFEYKSTEDMSVMYWKELNDAVSAGSSPCAKYNKGGETGWRLPNERELSLMSSRLSDGWTGTYQWARTTSSLEGKKNLGYGGSYGFMSVPDKNPNYKGRVRCVRDIY</sequence>
<gene>
    <name evidence="7" type="ORF">B5F96_14665</name>
</gene>
<evidence type="ECO:0000259" key="6">
    <source>
        <dbReference type="Pfam" id="PF06321"/>
    </source>
</evidence>
<dbReference type="PROSITE" id="PS51257">
    <property type="entry name" value="PROKAR_LIPOPROTEIN"/>
    <property type="match status" value="1"/>
</dbReference>